<dbReference type="PANTHER" id="PTHR32322">
    <property type="entry name" value="INNER MEMBRANE TRANSPORTER"/>
    <property type="match status" value="1"/>
</dbReference>
<proteinExistence type="inferred from homology"/>
<dbReference type="EMBL" id="FMUX01000006">
    <property type="protein sequence ID" value="SCY28440.1"/>
    <property type="molecule type" value="Genomic_DNA"/>
</dbReference>
<evidence type="ECO:0000256" key="7">
    <source>
        <dbReference type="SAM" id="Phobius"/>
    </source>
</evidence>
<dbReference type="PANTHER" id="PTHR32322:SF2">
    <property type="entry name" value="EAMA DOMAIN-CONTAINING PROTEIN"/>
    <property type="match status" value="1"/>
</dbReference>
<feature type="transmembrane region" description="Helical" evidence="7">
    <location>
        <begin position="34"/>
        <end position="51"/>
    </location>
</feature>
<dbReference type="OrthoDB" id="2352272at2"/>
<sequence>MRNVMFYVMTILIWGSTWLAITFQLGRIDPMVSVTYRFSLAAVLLLLWCAVRRLPMRFTMGEHLAMAAQGFFLFALNYWLFYLAELHIASGLAAVIFSTVMVMNVVNGALFLKTPVDAKVVAGGALGLVGIGLVFRPELTSFHLGDSGAKGLLLCFAATYLASIGNILSARNQKAGLPVVQTNAFGMLYGALLMLGLSALLGRSFAFEMSTAYVGSLVYLAVFGSIVAFGCYLSLIGRIGADRAAYATLVFPVVALVISTVWEGYQWSGFAFSGVALILGGNLLLLNRKEAKKKPGPDCSVSSQPATKSPETMTA</sequence>
<reference evidence="9 10" key="1">
    <citation type="submission" date="2016-10" db="EMBL/GenBank/DDBJ databases">
        <authorList>
            <person name="de Groot N.N."/>
        </authorList>
    </citation>
    <scope>NUCLEOTIDE SEQUENCE [LARGE SCALE GENOMIC DNA]</scope>
    <source>
        <strain evidence="9 10">AA1</strain>
    </source>
</reference>
<evidence type="ECO:0000256" key="5">
    <source>
        <dbReference type="ARBA" id="ARBA00023136"/>
    </source>
</evidence>
<comment type="subcellular location">
    <subcellularLocation>
        <location evidence="1">Membrane</location>
        <topology evidence="1">Multi-pass membrane protein</topology>
    </subcellularLocation>
</comment>
<dbReference type="GO" id="GO:0016020">
    <property type="term" value="C:membrane"/>
    <property type="evidence" value="ECO:0007669"/>
    <property type="project" value="UniProtKB-SubCell"/>
</dbReference>
<feature type="region of interest" description="Disordered" evidence="6">
    <location>
        <begin position="292"/>
        <end position="315"/>
    </location>
</feature>
<keyword evidence="3 7" id="KW-0812">Transmembrane</keyword>
<evidence type="ECO:0000259" key="8">
    <source>
        <dbReference type="Pfam" id="PF00892"/>
    </source>
</evidence>
<feature type="transmembrane region" description="Helical" evidence="7">
    <location>
        <begin position="180"/>
        <end position="201"/>
    </location>
</feature>
<keyword evidence="4 7" id="KW-1133">Transmembrane helix</keyword>
<feature type="transmembrane region" description="Helical" evidence="7">
    <location>
        <begin position="118"/>
        <end position="135"/>
    </location>
</feature>
<evidence type="ECO:0000313" key="9">
    <source>
        <dbReference type="EMBL" id="SCY28440.1"/>
    </source>
</evidence>
<protein>
    <submittedName>
        <fullName evidence="9">Permease of the drug/metabolite transporter (DMT) superfamily</fullName>
    </submittedName>
</protein>
<comment type="similarity">
    <text evidence="2">Belongs to the EamA transporter family.</text>
</comment>
<dbReference type="InterPro" id="IPR000620">
    <property type="entry name" value="EamA_dom"/>
</dbReference>
<feature type="transmembrane region" description="Helical" evidence="7">
    <location>
        <begin position="268"/>
        <end position="286"/>
    </location>
</feature>
<name>A0A1G5EP22_9BACT</name>
<dbReference type="AlphaFoldDB" id="A0A1G5EP22"/>
<keyword evidence="5 7" id="KW-0472">Membrane</keyword>
<dbReference type="Proteomes" id="UP000198870">
    <property type="component" value="Unassembled WGS sequence"/>
</dbReference>
<feature type="transmembrane region" description="Helical" evidence="7">
    <location>
        <begin position="213"/>
        <end position="237"/>
    </location>
</feature>
<feature type="transmembrane region" description="Helical" evidence="7">
    <location>
        <begin position="88"/>
        <end position="106"/>
    </location>
</feature>
<evidence type="ECO:0000256" key="3">
    <source>
        <dbReference type="ARBA" id="ARBA00022692"/>
    </source>
</evidence>
<evidence type="ECO:0000313" key="10">
    <source>
        <dbReference type="Proteomes" id="UP000198870"/>
    </source>
</evidence>
<evidence type="ECO:0000256" key="2">
    <source>
        <dbReference type="ARBA" id="ARBA00007362"/>
    </source>
</evidence>
<dbReference type="InterPro" id="IPR050638">
    <property type="entry name" value="AA-Vitamin_Transporters"/>
</dbReference>
<feature type="transmembrane region" description="Helical" evidence="7">
    <location>
        <begin position="63"/>
        <end position="82"/>
    </location>
</feature>
<dbReference type="STRING" id="419481.SAMN05216233_106118"/>
<dbReference type="SUPFAM" id="SSF103481">
    <property type="entry name" value="Multidrug resistance efflux transporter EmrE"/>
    <property type="match status" value="2"/>
</dbReference>
<dbReference type="InterPro" id="IPR037185">
    <property type="entry name" value="EmrE-like"/>
</dbReference>
<feature type="transmembrane region" description="Helical" evidence="7">
    <location>
        <begin position="7"/>
        <end position="28"/>
    </location>
</feature>
<evidence type="ECO:0000256" key="1">
    <source>
        <dbReference type="ARBA" id="ARBA00004141"/>
    </source>
</evidence>
<evidence type="ECO:0000256" key="6">
    <source>
        <dbReference type="SAM" id="MobiDB-lite"/>
    </source>
</evidence>
<feature type="domain" description="EamA" evidence="8">
    <location>
        <begin position="150"/>
        <end position="286"/>
    </location>
</feature>
<gene>
    <name evidence="9" type="ORF">SAMN05216233_106118</name>
</gene>
<accession>A0A1G5EP22</accession>
<keyword evidence="10" id="KW-1185">Reference proteome</keyword>
<feature type="transmembrane region" description="Helical" evidence="7">
    <location>
        <begin position="244"/>
        <end position="262"/>
    </location>
</feature>
<feature type="compositionally biased region" description="Polar residues" evidence="6">
    <location>
        <begin position="300"/>
        <end position="315"/>
    </location>
</feature>
<dbReference type="Pfam" id="PF00892">
    <property type="entry name" value="EamA"/>
    <property type="match status" value="2"/>
</dbReference>
<organism evidence="9 10">
    <name type="scientific">Desulfoluna spongiiphila</name>
    <dbReference type="NCBI Taxonomy" id="419481"/>
    <lineage>
        <taxon>Bacteria</taxon>
        <taxon>Pseudomonadati</taxon>
        <taxon>Thermodesulfobacteriota</taxon>
        <taxon>Desulfobacteria</taxon>
        <taxon>Desulfobacterales</taxon>
        <taxon>Desulfolunaceae</taxon>
        <taxon>Desulfoluna</taxon>
    </lineage>
</organism>
<evidence type="ECO:0000256" key="4">
    <source>
        <dbReference type="ARBA" id="ARBA00022989"/>
    </source>
</evidence>
<feature type="domain" description="EamA" evidence="8">
    <location>
        <begin position="5"/>
        <end position="135"/>
    </location>
</feature>
<feature type="transmembrane region" description="Helical" evidence="7">
    <location>
        <begin position="147"/>
        <end position="168"/>
    </location>
</feature>